<sequence>MTKRARQQGELESLILDALWSSKRPLTSQEILEATGNGELAITTILTVLSRLTDKELVTREPGEGRSFLFSAAQSREQHTADLMLKLVAEQSNPALAFSAFAKGLTAPQLKALRKSLDS</sequence>
<evidence type="ECO:0000256" key="2">
    <source>
        <dbReference type="ARBA" id="ARBA00023015"/>
    </source>
</evidence>
<organism evidence="5">
    <name type="scientific">freshwater metagenome</name>
    <dbReference type="NCBI Taxonomy" id="449393"/>
    <lineage>
        <taxon>unclassified sequences</taxon>
        <taxon>metagenomes</taxon>
        <taxon>ecological metagenomes</taxon>
    </lineage>
</organism>
<dbReference type="InterPro" id="IPR005650">
    <property type="entry name" value="BlaI_family"/>
</dbReference>
<keyword evidence="2" id="KW-0805">Transcription regulation</keyword>
<name>A0A6J6I9R5_9ZZZZ</name>
<dbReference type="EMBL" id="CAEZVD010000072">
    <property type="protein sequence ID" value="CAB4623292.1"/>
    <property type="molecule type" value="Genomic_DNA"/>
</dbReference>
<dbReference type="Gene3D" id="1.10.10.10">
    <property type="entry name" value="Winged helix-like DNA-binding domain superfamily/Winged helix DNA-binding domain"/>
    <property type="match status" value="1"/>
</dbReference>
<accession>A0A6J6I9R5</accession>
<evidence type="ECO:0000256" key="1">
    <source>
        <dbReference type="ARBA" id="ARBA00011046"/>
    </source>
</evidence>
<dbReference type="GO" id="GO:0045892">
    <property type="term" value="P:negative regulation of DNA-templated transcription"/>
    <property type="evidence" value="ECO:0007669"/>
    <property type="project" value="InterPro"/>
</dbReference>
<reference evidence="5" key="1">
    <citation type="submission" date="2020-05" db="EMBL/GenBank/DDBJ databases">
        <authorList>
            <person name="Chiriac C."/>
            <person name="Salcher M."/>
            <person name="Ghai R."/>
            <person name="Kavagutti S V."/>
        </authorList>
    </citation>
    <scope>NUCLEOTIDE SEQUENCE</scope>
</reference>
<comment type="similarity">
    <text evidence="1">Belongs to the BlaI transcriptional regulatory family.</text>
</comment>
<protein>
    <submittedName>
        <fullName evidence="5">Unannotated protein</fullName>
    </submittedName>
</protein>
<dbReference type="InterPro" id="IPR036388">
    <property type="entry name" value="WH-like_DNA-bd_sf"/>
</dbReference>
<evidence type="ECO:0000313" key="5">
    <source>
        <dbReference type="EMBL" id="CAB4623292.1"/>
    </source>
</evidence>
<dbReference type="GO" id="GO:0003677">
    <property type="term" value="F:DNA binding"/>
    <property type="evidence" value="ECO:0007669"/>
    <property type="project" value="UniProtKB-KW"/>
</dbReference>
<dbReference type="AlphaFoldDB" id="A0A6J6I9R5"/>
<keyword evidence="4" id="KW-0804">Transcription</keyword>
<dbReference type="SUPFAM" id="SSF46785">
    <property type="entry name" value="Winged helix' DNA-binding domain"/>
    <property type="match status" value="1"/>
</dbReference>
<gene>
    <name evidence="5" type="ORF">UFOPK1909_00714</name>
</gene>
<dbReference type="InterPro" id="IPR036390">
    <property type="entry name" value="WH_DNA-bd_sf"/>
</dbReference>
<evidence type="ECO:0000256" key="4">
    <source>
        <dbReference type="ARBA" id="ARBA00023163"/>
    </source>
</evidence>
<proteinExistence type="inferred from homology"/>
<keyword evidence="3" id="KW-0238">DNA-binding</keyword>
<evidence type="ECO:0000256" key="3">
    <source>
        <dbReference type="ARBA" id="ARBA00023125"/>
    </source>
</evidence>
<dbReference type="Pfam" id="PF03965">
    <property type="entry name" value="Penicillinase_R"/>
    <property type="match status" value="1"/>
</dbReference>